<dbReference type="EMBL" id="JAQAGZ010000015">
    <property type="protein sequence ID" value="MCZ8515036.1"/>
    <property type="molecule type" value="Genomic_DNA"/>
</dbReference>
<keyword evidence="3" id="KW-0479">Metal-binding</keyword>
<dbReference type="RefSeq" id="WP_269883565.1">
    <property type="nucleotide sequence ID" value="NZ_JAQAGZ010000015.1"/>
</dbReference>
<dbReference type="PANTHER" id="PTHR42953:SF1">
    <property type="entry name" value="METAL-BINDING PROTEIN HI_0362-RELATED"/>
    <property type="match status" value="1"/>
</dbReference>
<comment type="caution">
    <text evidence="8">The sequence shown here is derived from an EMBL/GenBank/DDBJ whole genome shotgun (WGS) entry which is preliminary data.</text>
</comment>
<evidence type="ECO:0000256" key="7">
    <source>
        <dbReference type="SAM" id="SignalP"/>
    </source>
</evidence>
<dbReference type="PROSITE" id="PS51257">
    <property type="entry name" value="PROKAR_LIPOPROTEIN"/>
    <property type="match status" value="1"/>
</dbReference>
<evidence type="ECO:0000256" key="2">
    <source>
        <dbReference type="ARBA" id="ARBA00022448"/>
    </source>
</evidence>
<reference evidence="8 9" key="1">
    <citation type="submission" date="2022-12" db="EMBL/GenBank/DDBJ databases">
        <title>Draft genome sequence of Paenibacillus sp. dW9.</title>
        <authorList>
            <person name="Choi E.-W."/>
            <person name="Kim D.-U."/>
        </authorList>
    </citation>
    <scope>NUCLEOTIDE SEQUENCE [LARGE SCALE GENOMIC DNA]</scope>
    <source>
        <strain evidence="9">dW9</strain>
    </source>
</reference>
<dbReference type="Proteomes" id="UP001527882">
    <property type="component" value="Unassembled WGS sequence"/>
</dbReference>
<evidence type="ECO:0000313" key="8">
    <source>
        <dbReference type="EMBL" id="MCZ8515036.1"/>
    </source>
</evidence>
<dbReference type="Pfam" id="PF01297">
    <property type="entry name" value="ZnuA"/>
    <property type="match status" value="1"/>
</dbReference>
<proteinExistence type="inferred from homology"/>
<evidence type="ECO:0000256" key="3">
    <source>
        <dbReference type="ARBA" id="ARBA00022723"/>
    </source>
</evidence>
<evidence type="ECO:0000256" key="1">
    <source>
        <dbReference type="ARBA" id="ARBA00004196"/>
    </source>
</evidence>
<comment type="subcellular location">
    <subcellularLocation>
        <location evidence="1">Cell envelope</location>
    </subcellularLocation>
</comment>
<gene>
    <name evidence="8" type="ORF">O9H85_21955</name>
</gene>
<dbReference type="Gene3D" id="3.40.50.1980">
    <property type="entry name" value="Nitrogenase molybdenum iron protein domain"/>
    <property type="match status" value="2"/>
</dbReference>
<feature type="chain" id="PRO_5046389655" evidence="7">
    <location>
        <begin position="36"/>
        <end position="322"/>
    </location>
</feature>
<keyword evidence="2 5" id="KW-0813">Transport</keyword>
<evidence type="ECO:0000256" key="5">
    <source>
        <dbReference type="RuleBase" id="RU003512"/>
    </source>
</evidence>
<dbReference type="InterPro" id="IPR006127">
    <property type="entry name" value="ZnuA-like"/>
</dbReference>
<protein>
    <submittedName>
        <fullName evidence="8">Zinc ABC transporter substrate-binding protein</fullName>
    </submittedName>
</protein>
<keyword evidence="4 7" id="KW-0732">Signal</keyword>
<organism evidence="8 9">
    <name type="scientific">Paenibacillus gyeongsangnamensis</name>
    <dbReference type="NCBI Taxonomy" id="3388067"/>
    <lineage>
        <taxon>Bacteria</taxon>
        <taxon>Bacillati</taxon>
        <taxon>Bacillota</taxon>
        <taxon>Bacilli</taxon>
        <taxon>Bacillales</taxon>
        <taxon>Paenibacillaceae</taxon>
        <taxon>Paenibacillus</taxon>
    </lineage>
</organism>
<accession>A0ABT4QDS4</accession>
<dbReference type="PRINTS" id="PR00691">
    <property type="entry name" value="ADHESINB"/>
</dbReference>
<evidence type="ECO:0000256" key="4">
    <source>
        <dbReference type="ARBA" id="ARBA00022729"/>
    </source>
</evidence>
<name>A0ABT4QDS4_9BACL</name>
<dbReference type="InterPro" id="IPR050492">
    <property type="entry name" value="Bact_metal-bind_prot9"/>
</dbReference>
<sequence length="322" mass="34376">MKANSKAKLVTLSLTLALSMTFILSGCGASSNSNASPKPNDSTSATTSDSSTAPSPSAKIKIVAAENFLGEVATAVGGDRVNVTSIINNPDTDPHSFEPTADTSKAVSDAQLVVYTGIGYDEWIQKLIQASSSSKTLIAVGSDLLEKKDGDNPHVWYDPTSMPKLADALADKLAKLDPGQAEAFKKRALDYKASLAPLQDLVQKLKQSSPTDIAVSEPVFAYMAEALNLKVVNPSFAKAVEEETDPAAADIADLQNQIKGKKIKAFVQNTQVDNPTVKNMVDLVTANQIPVVHVTETEPQGKNYLQWMSEELNELKKGLDVK</sequence>
<dbReference type="InterPro" id="IPR006128">
    <property type="entry name" value="Lipoprotein_PsaA-like"/>
</dbReference>
<evidence type="ECO:0000256" key="6">
    <source>
        <dbReference type="SAM" id="MobiDB-lite"/>
    </source>
</evidence>
<dbReference type="PANTHER" id="PTHR42953">
    <property type="entry name" value="HIGH-AFFINITY ZINC UPTAKE SYSTEM PROTEIN ZNUA-RELATED"/>
    <property type="match status" value="1"/>
</dbReference>
<dbReference type="InterPro" id="IPR006129">
    <property type="entry name" value="AdhesinB"/>
</dbReference>
<dbReference type="SUPFAM" id="SSF53807">
    <property type="entry name" value="Helical backbone' metal receptor"/>
    <property type="match status" value="1"/>
</dbReference>
<feature type="region of interest" description="Disordered" evidence="6">
    <location>
        <begin position="30"/>
        <end position="56"/>
    </location>
</feature>
<comment type="similarity">
    <text evidence="5">Belongs to the bacterial solute-binding protein 9 family.</text>
</comment>
<feature type="signal peptide" evidence="7">
    <location>
        <begin position="1"/>
        <end position="35"/>
    </location>
</feature>
<evidence type="ECO:0000313" key="9">
    <source>
        <dbReference type="Proteomes" id="UP001527882"/>
    </source>
</evidence>
<keyword evidence="9" id="KW-1185">Reference proteome</keyword>
<dbReference type="PRINTS" id="PR00690">
    <property type="entry name" value="ADHESNFAMILY"/>
</dbReference>